<gene>
    <name evidence="2" type="ORF">E6O75_ATG05321</name>
</gene>
<feature type="chain" id="PRO_5021380177" description="Secreted protein" evidence="1">
    <location>
        <begin position="20"/>
        <end position="73"/>
    </location>
</feature>
<sequence length="73" mass="8692">MTIFSRIFSLLAALPTTKGPPRTSNHTYTLQYTSNSTNFFDKFEVLKSTRPYYWTRNLCQRFHSSRARPRRDI</sequence>
<comment type="caution">
    <text evidence="2">The sequence shown here is derived from an EMBL/GenBank/DDBJ whole genome shotgun (WGS) entry which is preliminary data.</text>
</comment>
<name>A0A4Z1NX02_9PEZI</name>
<keyword evidence="3" id="KW-1185">Reference proteome</keyword>
<protein>
    <recommendedName>
        <fullName evidence="4">Secreted protein</fullName>
    </recommendedName>
</protein>
<evidence type="ECO:0000256" key="1">
    <source>
        <dbReference type="SAM" id="SignalP"/>
    </source>
</evidence>
<dbReference type="OrthoDB" id="192832at2759"/>
<organism evidence="2 3">
    <name type="scientific">Venturia nashicola</name>
    <dbReference type="NCBI Taxonomy" id="86259"/>
    <lineage>
        <taxon>Eukaryota</taxon>
        <taxon>Fungi</taxon>
        <taxon>Dikarya</taxon>
        <taxon>Ascomycota</taxon>
        <taxon>Pezizomycotina</taxon>
        <taxon>Dothideomycetes</taxon>
        <taxon>Pleosporomycetidae</taxon>
        <taxon>Venturiales</taxon>
        <taxon>Venturiaceae</taxon>
        <taxon>Venturia</taxon>
    </lineage>
</organism>
<reference evidence="2 3" key="1">
    <citation type="submission" date="2019-04" db="EMBL/GenBank/DDBJ databases">
        <title>High contiguity whole genome sequence and gene annotation resource for two Venturia nashicola isolates.</title>
        <authorList>
            <person name="Prokchorchik M."/>
            <person name="Won K."/>
            <person name="Lee Y."/>
            <person name="Choi E.D."/>
            <person name="Segonzac C."/>
            <person name="Sohn K.H."/>
        </authorList>
    </citation>
    <scope>NUCLEOTIDE SEQUENCE [LARGE SCALE GENOMIC DNA]</scope>
    <source>
        <strain evidence="2 3">PRI2</strain>
    </source>
</reference>
<evidence type="ECO:0000313" key="3">
    <source>
        <dbReference type="Proteomes" id="UP000298493"/>
    </source>
</evidence>
<evidence type="ECO:0008006" key="4">
    <source>
        <dbReference type="Google" id="ProtNLM"/>
    </source>
</evidence>
<feature type="signal peptide" evidence="1">
    <location>
        <begin position="1"/>
        <end position="19"/>
    </location>
</feature>
<evidence type="ECO:0000313" key="2">
    <source>
        <dbReference type="EMBL" id="TID20557.1"/>
    </source>
</evidence>
<keyword evidence="1" id="KW-0732">Signal</keyword>
<accession>A0A4Z1NX02</accession>
<dbReference type="EMBL" id="SNSC02000010">
    <property type="protein sequence ID" value="TID20557.1"/>
    <property type="molecule type" value="Genomic_DNA"/>
</dbReference>
<proteinExistence type="predicted"/>
<dbReference type="Proteomes" id="UP000298493">
    <property type="component" value="Unassembled WGS sequence"/>
</dbReference>
<dbReference type="AlphaFoldDB" id="A0A4Z1NX02"/>